<dbReference type="EMBL" id="CM056743">
    <property type="protein sequence ID" value="KAJ8669146.1"/>
    <property type="molecule type" value="Genomic_DNA"/>
</dbReference>
<reference evidence="1" key="1">
    <citation type="submission" date="2023-04" db="EMBL/GenBank/DDBJ databases">
        <title>A chromosome-level genome assembly of the parasitoid wasp Eretmocerus hayati.</title>
        <authorList>
            <person name="Zhong Y."/>
            <person name="Liu S."/>
            <person name="Liu Y."/>
        </authorList>
    </citation>
    <scope>NUCLEOTIDE SEQUENCE</scope>
    <source>
        <strain evidence="1">ZJU_SS_LIU_2023</strain>
    </source>
</reference>
<comment type="caution">
    <text evidence="1">The sequence shown here is derived from an EMBL/GenBank/DDBJ whole genome shotgun (WGS) entry which is preliminary data.</text>
</comment>
<sequence>MSEHQRPKPKDKKTFDEFINRLAETMMVTTDISEQVLYWLLHDGPTKLEYSIMADAIAIAVIIDPIQQLRSHKMHPNIHDAFKQYIKFVTIAIEDFLRGHLFLYDCVVTILDIINSTLIAKDADNMLRKIVRELIADYLHGLDTDADLRFERCNRYPNDYGQGVKVVANCSLEKGEIIHGLTGRVLKIQKEDYGQEYMKNDFSIIVNGRGQGMVYLGPGSFMNHDRQPNVEYLATENGKVAVKTLRKIQEGEGITVH</sequence>
<accession>A0ACC2NEU8</accession>
<keyword evidence="2" id="KW-1185">Reference proteome</keyword>
<protein>
    <submittedName>
        <fullName evidence="1">Uncharacterized protein</fullName>
    </submittedName>
</protein>
<organism evidence="1 2">
    <name type="scientific">Eretmocerus hayati</name>
    <dbReference type="NCBI Taxonomy" id="131215"/>
    <lineage>
        <taxon>Eukaryota</taxon>
        <taxon>Metazoa</taxon>
        <taxon>Ecdysozoa</taxon>
        <taxon>Arthropoda</taxon>
        <taxon>Hexapoda</taxon>
        <taxon>Insecta</taxon>
        <taxon>Pterygota</taxon>
        <taxon>Neoptera</taxon>
        <taxon>Endopterygota</taxon>
        <taxon>Hymenoptera</taxon>
        <taxon>Apocrita</taxon>
        <taxon>Proctotrupomorpha</taxon>
        <taxon>Chalcidoidea</taxon>
        <taxon>Aphelinidae</taxon>
        <taxon>Aphelininae</taxon>
        <taxon>Eretmocerus</taxon>
    </lineage>
</organism>
<gene>
    <name evidence="1" type="ORF">QAD02_000405</name>
</gene>
<dbReference type="Proteomes" id="UP001239111">
    <property type="component" value="Chromosome 3"/>
</dbReference>
<name>A0ACC2NEU8_9HYME</name>
<evidence type="ECO:0000313" key="2">
    <source>
        <dbReference type="Proteomes" id="UP001239111"/>
    </source>
</evidence>
<proteinExistence type="predicted"/>
<evidence type="ECO:0000313" key="1">
    <source>
        <dbReference type="EMBL" id="KAJ8669146.1"/>
    </source>
</evidence>